<dbReference type="InterPro" id="IPR013656">
    <property type="entry name" value="PAS_4"/>
</dbReference>
<evidence type="ECO:0000313" key="8">
    <source>
        <dbReference type="EMBL" id="CAG35268.1"/>
    </source>
</evidence>
<evidence type="ECO:0000256" key="1">
    <source>
        <dbReference type="ARBA" id="ARBA00022741"/>
    </source>
</evidence>
<dbReference type="AlphaFoldDB" id="Q6AQV5"/>
<dbReference type="KEGG" id="dps:DP0539"/>
<evidence type="ECO:0000256" key="3">
    <source>
        <dbReference type="ARBA" id="ARBA00022840"/>
    </source>
</evidence>
<dbReference type="InterPro" id="IPR000014">
    <property type="entry name" value="PAS"/>
</dbReference>
<dbReference type="PANTHER" id="PTHR32071">
    <property type="entry name" value="TRANSCRIPTIONAL REGULATORY PROTEIN"/>
    <property type="match status" value="1"/>
</dbReference>
<dbReference type="InterPro" id="IPR058031">
    <property type="entry name" value="AAA_lid_NorR"/>
</dbReference>
<sequence>MAGLISKYICPEYRQRIADNLSGIFNLCTDGLYITNREGITLALNRAYEELMGLRAEDLLARSVYDLDADGIFVGVEHAGIVRTGESFSSVQLVGDKKILLAEHPLFDVHGEVELVVTFVRDVTHSSEAGRGERASKVKEELLSKEHRLVAQSSGMLDLLQRLEWVASTDATILLLGEPGVGKDILARKIHEMSPRRDKKFFKIDCTHIAENFEESELVDQVSKKFSGIDIGDSVGFLTAAEHGTLFLDGIGELPLPLQSRLLEALQDGRGDVRIIAGTRRNLEEEVKAGRFRQDLFYRLRVAVSHIPPLRERKVDIIPLAHMFFERFCLQYQRRLRLLPEVEEAMSLYQWPGNVWELENIILSLVVSCENEAIGLADLPLAIQDIHRGQGGDIDQGEQVAGLDLHLEKFFRGKSLKDIMEAVEKEAIRYGMQNHDSISSLAKVFKVERSTLSRKVKKYGISS</sequence>
<dbReference type="SMART" id="SM00382">
    <property type="entry name" value="AAA"/>
    <property type="match status" value="1"/>
</dbReference>
<evidence type="ECO:0000256" key="5">
    <source>
        <dbReference type="ARBA" id="ARBA00029500"/>
    </source>
</evidence>
<dbReference type="GO" id="GO:0006355">
    <property type="term" value="P:regulation of DNA-templated transcription"/>
    <property type="evidence" value="ECO:0007669"/>
    <property type="project" value="InterPro"/>
</dbReference>
<dbReference type="SMART" id="SM00091">
    <property type="entry name" value="PAS"/>
    <property type="match status" value="1"/>
</dbReference>
<evidence type="ECO:0000259" key="6">
    <source>
        <dbReference type="PROSITE" id="PS50045"/>
    </source>
</evidence>
<accession>Q6AQV5</accession>
<feature type="domain" description="PAS" evidence="7">
    <location>
        <begin position="17"/>
        <end position="67"/>
    </location>
</feature>
<keyword evidence="4" id="KW-0238">DNA-binding</keyword>
<evidence type="ECO:0000259" key="7">
    <source>
        <dbReference type="PROSITE" id="PS50112"/>
    </source>
</evidence>
<dbReference type="STRING" id="177439.DP0539"/>
<dbReference type="CDD" id="cd00009">
    <property type="entry name" value="AAA"/>
    <property type="match status" value="1"/>
</dbReference>
<dbReference type="HOGENOM" id="CLU_000445_8_1_7"/>
<evidence type="ECO:0000256" key="2">
    <source>
        <dbReference type="ARBA" id="ARBA00022797"/>
    </source>
</evidence>
<dbReference type="PROSITE" id="PS50112">
    <property type="entry name" value="PAS"/>
    <property type="match status" value="1"/>
</dbReference>
<dbReference type="SUPFAM" id="SSF46689">
    <property type="entry name" value="Homeodomain-like"/>
    <property type="match status" value="1"/>
</dbReference>
<dbReference type="InterPro" id="IPR002078">
    <property type="entry name" value="Sigma_54_int"/>
</dbReference>
<dbReference type="NCBIfam" id="TIGR00229">
    <property type="entry name" value="sensory_box"/>
    <property type="match status" value="1"/>
</dbReference>
<dbReference type="Gene3D" id="1.10.10.60">
    <property type="entry name" value="Homeodomain-like"/>
    <property type="match status" value="1"/>
</dbReference>
<keyword evidence="1" id="KW-0547">Nucleotide-binding</keyword>
<dbReference type="InterPro" id="IPR030828">
    <property type="entry name" value="HTH_TyrR"/>
</dbReference>
<keyword evidence="9" id="KW-1185">Reference proteome</keyword>
<protein>
    <recommendedName>
        <fullName evidence="5">HTH-type transcriptional regulatory protein TyrR</fullName>
    </recommendedName>
</protein>
<dbReference type="SUPFAM" id="SSF55785">
    <property type="entry name" value="PYP-like sensor domain (PAS domain)"/>
    <property type="match status" value="1"/>
</dbReference>
<organism evidence="8 9">
    <name type="scientific">Desulfotalea psychrophila (strain LSv54 / DSM 12343)</name>
    <dbReference type="NCBI Taxonomy" id="177439"/>
    <lineage>
        <taxon>Bacteria</taxon>
        <taxon>Pseudomonadati</taxon>
        <taxon>Thermodesulfobacteriota</taxon>
        <taxon>Desulfobulbia</taxon>
        <taxon>Desulfobulbales</taxon>
        <taxon>Desulfocapsaceae</taxon>
        <taxon>Desulfotalea</taxon>
    </lineage>
</organism>
<dbReference type="Pfam" id="PF18024">
    <property type="entry name" value="HTH_50"/>
    <property type="match status" value="1"/>
</dbReference>
<dbReference type="PROSITE" id="PS50045">
    <property type="entry name" value="SIGMA54_INTERACT_4"/>
    <property type="match status" value="1"/>
</dbReference>
<dbReference type="Gene3D" id="1.10.8.60">
    <property type="match status" value="1"/>
</dbReference>
<evidence type="ECO:0000256" key="4">
    <source>
        <dbReference type="ARBA" id="ARBA00023125"/>
    </source>
</evidence>
<dbReference type="InterPro" id="IPR003593">
    <property type="entry name" value="AAA+_ATPase"/>
</dbReference>
<dbReference type="eggNOG" id="COG3829">
    <property type="taxonomic scope" value="Bacteria"/>
</dbReference>
<dbReference type="GO" id="GO:0003677">
    <property type="term" value="F:DNA binding"/>
    <property type="evidence" value="ECO:0007669"/>
    <property type="project" value="UniProtKB-KW"/>
</dbReference>
<dbReference type="InterPro" id="IPR009057">
    <property type="entry name" value="Homeodomain-like_sf"/>
</dbReference>
<dbReference type="SUPFAM" id="SSF52540">
    <property type="entry name" value="P-loop containing nucleoside triphosphate hydrolases"/>
    <property type="match status" value="1"/>
</dbReference>
<gene>
    <name evidence="8" type="ordered locus">DP0539</name>
</gene>
<reference evidence="9" key="1">
    <citation type="journal article" date="2004" name="Environ. Microbiol.">
        <title>The genome of Desulfotalea psychrophila, a sulfate-reducing bacterium from permanently cold Arctic sediments.</title>
        <authorList>
            <person name="Rabus R."/>
            <person name="Ruepp A."/>
            <person name="Frickey T."/>
            <person name="Rattei T."/>
            <person name="Fartmann B."/>
            <person name="Stark M."/>
            <person name="Bauer M."/>
            <person name="Zibat A."/>
            <person name="Lombardot T."/>
            <person name="Becker I."/>
            <person name="Amann J."/>
            <person name="Gellner K."/>
            <person name="Teeling H."/>
            <person name="Leuschner W.D."/>
            <person name="Gloeckner F.-O."/>
            <person name="Lupas A.N."/>
            <person name="Amann R."/>
            <person name="Klenk H.-P."/>
        </authorList>
    </citation>
    <scope>NUCLEOTIDE SEQUENCE [LARGE SCALE GENOMIC DNA]</scope>
    <source>
        <strain evidence="9">DSM 12343 / LSv54</strain>
    </source>
</reference>
<keyword evidence="2" id="KW-0058">Aromatic hydrocarbons catabolism</keyword>
<evidence type="ECO:0000313" key="9">
    <source>
        <dbReference type="Proteomes" id="UP000000602"/>
    </source>
</evidence>
<dbReference type="Pfam" id="PF00158">
    <property type="entry name" value="Sigma54_activat"/>
    <property type="match status" value="1"/>
</dbReference>
<dbReference type="EMBL" id="CR522870">
    <property type="protein sequence ID" value="CAG35268.1"/>
    <property type="molecule type" value="Genomic_DNA"/>
</dbReference>
<keyword evidence="3" id="KW-0067">ATP-binding</keyword>
<feature type="domain" description="Sigma-54 factor interaction" evidence="6">
    <location>
        <begin position="149"/>
        <end position="367"/>
    </location>
</feature>
<proteinExistence type="predicted"/>
<dbReference type="Pfam" id="PF08448">
    <property type="entry name" value="PAS_4"/>
    <property type="match status" value="1"/>
</dbReference>
<dbReference type="Gene3D" id="3.40.50.300">
    <property type="entry name" value="P-loop containing nucleotide triphosphate hydrolases"/>
    <property type="match status" value="1"/>
</dbReference>
<dbReference type="Pfam" id="PF25601">
    <property type="entry name" value="AAA_lid_14"/>
    <property type="match status" value="1"/>
</dbReference>
<dbReference type="RefSeq" id="WP_011187784.1">
    <property type="nucleotide sequence ID" value="NC_006138.1"/>
</dbReference>
<dbReference type="PANTHER" id="PTHR32071:SF117">
    <property type="entry name" value="PTS-DEPENDENT DIHYDROXYACETONE KINASE OPERON REGULATORY PROTEIN-RELATED"/>
    <property type="match status" value="1"/>
</dbReference>
<dbReference type="Proteomes" id="UP000000602">
    <property type="component" value="Chromosome"/>
</dbReference>
<dbReference type="InterPro" id="IPR035965">
    <property type="entry name" value="PAS-like_dom_sf"/>
</dbReference>
<dbReference type="CDD" id="cd00130">
    <property type="entry name" value="PAS"/>
    <property type="match status" value="1"/>
</dbReference>
<dbReference type="OrthoDB" id="9763792at2"/>
<name>Q6AQV5_DESPS</name>
<dbReference type="GO" id="GO:0005524">
    <property type="term" value="F:ATP binding"/>
    <property type="evidence" value="ECO:0007669"/>
    <property type="project" value="UniProtKB-KW"/>
</dbReference>
<dbReference type="Gene3D" id="3.30.450.20">
    <property type="entry name" value="PAS domain"/>
    <property type="match status" value="1"/>
</dbReference>
<dbReference type="InterPro" id="IPR027417">
    <property type="entry name" value="P-loop_NTPase"/>
</dbReference>